<gene>
    <name evidence="1" type="ORF">MtrDRAFT_AC148775g13v2</name>
</gene>
<proteinExistence type="predicted"/>
<accession>A2Q1C4</accession>
<organism evidence="1">
    <name type="scientific">Medicago truncatula</name>
    <name type="common">Barrel medic</name>
    <name type="synonym">Medicago tribuloides</name>
    <dbReference type="NCBI Taxonomy" id="3880"/>
    <lineage>
        <taxon>Eukaryota</taxon>
        <taxon>Viridiplantae</taxon>
        <taxon>Streptophyta</taxon>
        <taxon>Embryophyta</taxon>
        <taxon>Tracheophyta</taxon>
        <taxon>Spermatophyta</taxon>
        <taxon>Magnoliopsida</taxon>
        <taxon>eudicotyledons</taxon>
        <taxon>Gunneridae</taxon>
        <taxon>Pentapetalae</taxon>
        <taxon>rosids</taxon>
        <taxon>fabids</taxon>
        <taxon>Fabales</taxon>
        <taxon>Fabaceae</taxon>
        <taxon>Papilionoideae</taxon>
        <taxon>50 kb inversion clade</taxon>
        <taxon>NPAAA clade</taxon>
        <taxon>Hologalegina</taxon>
        <taxon>IRL clade</taxon>
        <taxon>Trifolieae</taxon>
        <taxon>Medicago</taxon>
    </lineage>
</organism>
<name>A2Q1C4_MEDTR</name>
<protein>
    <submittedName>
        <fullName evidence="1">Uncharacterized protein</fullName>
    </submittedName>
</protein>
<sequence>MDLDGFTINIGKVPCFFVDSRCSNCNSAFDASEENQKTLILDSELIVSGKSTNSNNRESEFHVSEAAFKQSMHLIIDIVITCFGPVYGVCCFARKQEPIASANNSKIQIFQLHDEFIVNFDPRGRFGSCSLFFVFKVLRQIQFRLWWIPWDKGKQGLSSFNSIHAIIEAHVFISFCLVRFNTVTPLKKLLRARMYCFEISIQNSDRSRNRIASFCSSISTTHHIAAKSDFSSNWFRLSVSKNRRFL</sequence>
<reference evidence="1" key="2">
    <citation type="submission" date="2007-03" db="EMBL/GenBank/DDBJ databases">
        <authorList>
            <consortium name="The International Medicago Genome Annotation Group"/>
        </authorList>
    </citation>
    <scope>NUCLEOTIDE SEQUENCE</scope>
</reference>
<evidence type="ECO:0000313" key="1">
    <source>
        <dbReference type="EMBL" id="ABN05754.1"/>
    </source>
</evidence>
<reference evidence="1" key="1">
    <citation type="submission" date="2004-05" db="EMBL/GenBank/DDBJ databases">
        <authorList>
            <person name="Town C.D."/>
        </authorList>
    </citation>
    <scope>NUCLEOTIDE SEQUENCE</scope>
</reference>
<dbReference type="EMBL" id="AC148775">
    <property type="protein sequence ID" value="ABN05754.1"/>
    <property type="molecule type" value="Genomic_DNA"/>
</dbReference>
<dbReference type="AlphaFoldDB" id="A2Q1C4"/>